<dbReference type="OrthoDB" id="3174532at2759"/>
<accession>A0A4Y9ZRE5</accession>
<dbReference type="Proteomes" id="UP000298061">
    <property type="component" value="Unassembled WGS sequence"/>
</dbReference>
<comment type="caution">
    <text evidence="2">The sequence shown here is derived from an EMBL/GenBank/DDBJ whole genome shotgun (WGS) entry which is preliminary data.</text>
</comment>
<protein>
    <submittedName>
        <fullName evidence="2">Uncharacterized protein</fullName>
    </submittedName>
</protein>
<reference evidence="2 3" key="1">
    <citation type="submission" date="2019-02" db="EMBL/GenBank/DDBJ databases">
        <title>Genome sequencing of the rare red list fungi Hericium alpestre (H. flagellum).</title>
        <authorList>
            <person name="Buettner E."/>
            <person name="Kellner H."/>
        </authorList>
    </citation>
    <scope>NUCLEOTIDE SEQUENCE [LARGE SCALE GENOMIC DNA]</scope>
    <source>
        <strain evidence="2 3">DSM 108284</strain>
    </source>
</reference>
<proteinExistence type="predicted"/>
<sequence length="213" mass="22628">MKLSSFFASLACVAAASLASARPTAREACGEGGTIVNSTTIHHEGKEFAFTTKTCSNLEASSNATVAKPVDDSDGAYCDSWSCSVNCVESAIAQPPSSSDCQYIENVLNSQPAGRVFTCLASSVSLPSTPGTYFTAPSGTISSFAYNTCAYAFVNRDTVIYNPCVNWLSHIGDFTFNYCFRGHPTGYYTAGYCARNDVQSYAEVYNPTSPGQS</sequence>
<keyword evidence="1" id="KW-0732">Signal</keyword>
<name>A0A4Y9ZRE5_9AGAM</name>
<evidence type="ECO:0000313" key="2">
    <source>
        <dbReference type="EMBL" id="TFY76617.1"/>
    </source>
</evidence>
<gene>
    <name evidence="2" type="ORF">EWM64_g7395</name>
</gene>
<feature type="chain" id="PRO_5021370096" evidence="1">
    <location>
        <begin position="22"/>
        <end position="213"/>
    </location>
</feature>
<dbReference type="EMBL" id="SFCI01001151">
    <property type="protein sequence ID" value="TFY76617.1"/>
    <property type="molecule type" value="Genomic_DNA"/>
</dbReference>
<dbReference type="AlphaFoldDB" id="A0A4Y9ZRE5"/>
<evidence type="ECO:0000256" key="1">
    <source>
        <dbReference type="SAM" id="SignalP"/>
    </source>
</evidence>
<evidence type="ECO:0000313" key="3">
    <source>
        <dbReference type="Proteomes" id="UP000298061"/>
    </source>
</evidence>
<feature type="signal peptide" evidence="1">
    <location>
        <begin position="1"/>
        <end position="21"/>
    </location>
</feature>
<keyword evidence="3" id="KW-1185">Reference proteome</keyword>
<organism evidence="2 3">
    <name type="scientific">Hericium alpestre</name>
    <dbReference type="NCBI Taxonomy" id="135208"/>
    <lineage>
        <taxon>Eukaryota</taxon>
        <taxon>Fungi</taxon>
        <taxon>Dikarya</taxon>
        <taxon>Basidiomycota</taxon>
        <taxon>Agaricomycotina</taxon>
        <taxon>Agaricomycetes</taxon>
        <taxon>Russulales</taxon>
        <taxon>Hericiaceae</taxon>
        <taxon>Hericium</taxon>
    </lineage>
</organism>